<dbReference type="KEGG" id="kvl:KVU_1729"/>
<dbReference type="OrthoDB" id="7659053at2"/>
<evidence type="ECO:0000313" key="2">
    <source>
        <dbReference type="Proteomes" id="UP000000692"/>
    </source>
</evidence>
<dbReference type="EMBL" id="CP002018">
    <property type="protein sequence ID" value="AEM41568.1"/>
    <property type="molecule type" value="Genomic_DNA"/>
</dbReference>
<proteinExistence type="predicted"/>
<gene>
    <name evidence="1" type="ordered locus">KVU_1729</name>
</gene>
<evidence type="ECO:0000313" key="1">
    <source>
        <dbReference type="EMBL" id="AEM41568.1"/>
    </source>
</evidence>
<reference evidence="1 2" key="1">
    <citation type="journal article" date="2011" name="J. Bacteriol.">
        <title>Complete genome sequence of the industrial strain Ketogulonicigenium vulgare WSH-001.</title>
        <authorList>
            <person name="Liu L."/>
            <person name="Li Y."/>
            <person name="Zhang J."/>
            <person name="Zhou Z."/>
            <person name="Liu J."/>
            <person name="Li X."/>
            <person name="Zhou J."/>
            <person name="Du G."/>
            <person name="Wang L."/>
            <person name="Chen J."/>
        </authorList>
    </citation>
    <scope>NUCLEOTIDE SEQUENCE [LARGE SCALE GENOMIC DNA]</scope>
    <source>
        <strain evidence="1 2">WSH-001</strain>
    </source>
</reference>
<sequence length="118" mass="12756">MRHNGGKIGEWGQAMQKKTVTTWGLAAILALGLTACGPRGAISEACMTGGRSAANYQLCSCVQNVADQTLSGSEQRRAADFFGEPDRAQAMRTSSSQRDRDFWTRYRAFTNTAASRCG</sequence>
<dbReference type="AlphaFoldDB" id="F9Y3E8"/>
<name>F9Y3E8_KETVW</name>
<accession>F9Y3E8</accession>
<dbReference type="Proteomes" id="UP000000692">
    <property type="component" value="Chromosome"/>
</dbReference>
<organism evidence="1 2">
    <name type="scientific">Ketogulonicigenium vulgare (strain WSH-001)</name>
    <dbReference type="NCBI Taxonomy" id="759362"/>
    <lineage>
        <taxon>Bacteria</taxon>
        <taxon>Pseudomonadati</taxon>
        <taxon>Pseudomonadota</taxon>
        <taxon>Alphaproteobacteria</taxon>
        <taxon>Rhodobacterales</taxon>
        <taxon>Roseobacteraceae</taxon>
        <taxon>Ketogulonicigenium</taxon>
    </lineage>
</organism>
<keyword evidence="2" id="KW-1185">Reference proteome</keyword>
<protein>
    <submittedName>
        <fullName evidence="1">Arginine/ornithine transport system ATPase</fullName>
    </submittedName>
</protein>
<dbReference type="HOGENOM" id="CLU_157267_1_0_5"/>
<dbReference type="PATRIC" id="fig|759362.5.peg.1785"/>
<dbReference type="eggNOG" id="ENOG5032Y82">
    <property type="taxonomic scope" value="Bacteria"/>
</dbReference>